<dbReference type="RefSeq" id="WP_053381411.1">
    <property type="nucleotide sequence ID" value="NZ_CP011801.1"/>
</dbReference>
<keyword evidence="6" id="KW-0349">Heme</keyword>
<evidence type="ECO:0000313" key="8">
    <source>
        <dbReference type="EMBL" id="ALA60575.1"/>
    </source>
</evidence>
<feature type="domain" description="Cytochrome c" evidence="7">
    <location>
        <begin position="42"/>
        <end position="165"/>
    </location>
</feature>
<dbReference type="SFLD" id="SFLDG01067">
    <property type="entry name" value="SPASM/twitch_domain_containing"/>
    <property type="match status" value="1"/>
</dbReference>
<dbReference type="GO" id="GO:0051536">
    <property type="term" value="F:iron-sulfur cluster binding"/>
    <property type="evidence" value="ECO:0007669"/>
    <property type="project" value="UniProtKB-KW"/>
</dbReference>
<keyword evidence="3 6" id="KW-0479">Metal-binding</keyword>
<dbReference type="PATRIC" id="fig|42253.5.peg.4143"/>
<organism evidence="8 9">
    <name type="scientific">Nitrospira moscoviensis</name>
    <dbReference type="NCBI Taxonomy" id="42253"/>
    <lineage>
        <taxon>Bacteria</taxon>
        <taxon>Pseudomonadati</taxon>
        <taxon>Nitrospirota</taxon>
        <taxon>Nitrospiria</taxon>
        <taxon>Nitrospirales</taxon>
        <taxon>Nitrospiraceae</taxon>
        <taxon>Nitrospira</taxon>
    </lineage>
</organism>
<dbReference type="KEGG" id="nmv:NITMOv2_4195"/>
<dbReference type="InterPro" id="IPR058240">
    <property type="entry name" value="rSAM_sf"/>
</dbReference>
<dbReference type="NCBIfam" id="TIGR04167">
    <property type="entry name" value="rSAM_SeCys"/>
    <property type="match status" value="1"/>
</dbReference>
<keyword evidence="5" id="KW-0411">Iron-sulfur</keyword>
<dbReference type="Proteomes" id="UP000069205">
    <property type="component" value="Chromosome"/>
</dbReference>
<accession>A0A0K2GI03</accession>
<proteinExistence type="predicted"/>
<name>A0A0K2GI03_NITMO</name>
<dbReference type="InterPro" id="IPR007197">
    <property type="entry name" value="rSAM"/>
</dbReference>
<keyword evidence="2" id="KW-0949">S-adenosyl-L-methionine</keyword>
<dbReference type="InterPro" id="IPR009056">
    <property type="entry name" value="Cyt_c-like_dom"/>
</dbReference>
<comment type="cofactor">
    <cofactor evidence="1">
        <name>[4Fe-4S] cluster</name>
        <dbReference type="ChEBI" id="CHEBI:49883"/>
    </cofactor>
</comment>
<dbReference type="STRING" id="42253.NITMOv2_4195"/>
<dbReference type="AlphaFoldDB" id="A0A0K2GI03"/>
<sequence length="351" mass="38320">MPLTLLGGHHPLASASEQLKLLAGSNGYSSFATRLDQAGLFPLRATGMTVFQINVGKLCNQTCKHCHVDAGPDRTERMSRETAELCMQALATTDIPTVDLTGGAPELNPNFRWLVEQARGLGRHVMDRCNLSVLLIPSQADLAEFLAMHRVEIIASLPSYRASQTDAQRGDGIFEKSIEALRLLNGLGYGRSDSGLLLNLVHNPVGAFLPPKQEAIEAQFRKELRGRHGVEFTHLYTITNMPVSRYLEFLVESGNYQQYMERLANAFNPAAAAGVMCRSMISIGWDGTLYDCDFNQMLELPVDPGLPSHIRDFDPVKLNQRQIVTLNHCYGCTAGAGSSCGGAVAGTASRR</sequence>
<keyword evidence="4 6" id="KW-0408">Iron</keyword>
<dbReference type="PANTHER" id="PTHR43728">
    <property type="entry name" value="SLR0304 PROTEIN"/>
    <property type="match status" value="1"/>
</dbReference>
<dbReference type="GO" id="GO:0003824">
    <property type="term" value="F:catalytic activity"/>
    <property type="evidence" value="ECO:0007669"/>
    <property type="project" value="InterPro"/>
</dbReference>
<dbReference type="InterPro" id="IPR026351">
    <property type="entry name" value="rSAM_ArsS-like"/>
</dbReference>
<protein>
    <recommendedName>
        <fullName evidence="7">Cytochrome c domain-containing protein</fullName>
    </recommendedName>
</protein>
<dbReference type="InterPro" id="IPR024521">
    <property type="entry name" value="ArsS-like_C"/>
</dbReference>
<dbReference type="EMBL" id="CP011801">
    <property type="protein sequence ID" value="ALA60575.1"/>
    <property type="molecule type" value="Genomic_DNA"/>
</dbReference>
<dbReference type="CDD" id="cd01335">
    <property type="entry name" value="Radical_SAM"/>
    <property type="match status" value="1"/>
</dbReference>
<dbReference type="Pfam" id="PF12345">
    <property type="entry name" value="DUF3641"/>
    <property type="match status" value="1"/>
</dbReference>
<dbReference type="SFLD" id="SFLDS00029">
    <property type="entry name" value="Radical_SAM"/>
    <property type="match status" value="1"/>
</dbReference>
<evidence type="ECO:0000256" key="1">
    <source>
        <dbReference type="ARBA" id="ARBA00001966"/>
    </source>
</evidence>
<dbReference type="SUPFAM" id="SSF102114">
    <property type="entry name" value="Radical SAM enzymes"/>
    <property type="match status" value="1"/>
</dbReference>
<dbReference type="PROSITE" id="PS51007">
    <property type="entry name" value="CYTC"/>
    <property type="match status" value="1"/>
</dbReference>
<evidence type="ECO:0000256" key="4">
    <source>
        <dbReference type="ARBA" id="ARBA00023004"/>
    </source>
</evidence>
<evidence type="ECO:0000256" key="5">
    <source>
        <dbReference type="ARBA" id="ARBA00023014"/>
    </source>
</evidence>
<evidence type="ECO:0000313" key="9">
    <source>
        <dbReference type="Proteomes" id="UP000069205"/>
    </source>
</evidence>
<dbReference type="InterPro" id="IPR013785">
    <property type="entry name" value="Aldolase_TIM"/>
</dbReference>
<dbReference type="Gene3D" id="3.20.20.70">
    <property type="entry name" value="Aldolase class I"/>
    <property type="match status" value="1"/>
</dbReference>
<reference evidence="8 9" key="1">
    <citation type="journal article" date="2015" name="Proc. Natl. Acad. Sci. U.S.A.">
        <title>Expanded metabolic versatility of ubiquitous nitrite-oxidizing bacteria from the genus Nitrospira.</title>
        <authorList>
            <person name="Koch H."/>
            <person name="Lucker S."/>
            <person name="Albertsen M."/>
            <person name="Kitzinger K."/>
            <person name="Herbold C."/>
            <person name="Spieck E."/>
            <person name="Nielsen P.H."/>
            <person name="Wagner M."/>
            <person name="Daims H."/>
        </authorList>
    </citation>
    <scope>NUCLEOTIDE SEQUENCE [LARGE SCALE GENOMIC DNA]</scope>
    <source>
        <strain evidence="8 9">NSP M-1</strain>
    </source>
</reference>
<evidence type="ECO:0000256" key="2">
    <source>
        <dbReference type="ARBA" id="ARBA00022691"/>
    </source>
</evidence>
<evidence type="ECO:0000256" key="6">
    <source>
        <dbReference type="PROSITE-ProRule" id="PRU00433"/>
    </source>
</evidence>
<dbReference type="GO" id="GO:0009055">
    <property type="term" value="F:electron transfer activity"/>
    <property type="evidence" value="ECO:0007669"/>
    <property type="project" value="InterPro"/>
</dbReference>
<gene>
    <name evidence="8" type="ORF">NITMOv2_4195</name>
</gene>
<evidence type="ECO:0000256" key="3">
    <source>
        <dbReference type="ARBA" id="ARBA00022723"/>
    </source>
</evidence>
<dbReference type="GO" id="GO:0046872">
    <property type="term" value="F:metal ion binding"/>
    <property type="evidence" value="ECO:0007669"/>
    <property type="project" value="UniProtKB-KW"/>
</dbReference>
<evidence type="ECO:0000259" key="7">
    <source>
        <dbReference type="PROSITE" id="PS51007"/>
    </source>
</evidence>
<dbReference type="PANTHER" id="PTHR43728:SF1">
    <property type="entry name" value="FE-S OXIDOREDUCTASE"/>
    <property type="match status" value="1"/>
</dbReference>
<keyword evidence="9" id="KW-1185">Reference proteome</keyword>
<dbReference type="GO" id="GO:0020037">
    <property type="term" value="F:heme binding"/>
    <property type="evidence" value="ECO:0007669"/>
    <property type="project" value="InterPro"/>
</dbReference>
<dbReference type="OrthoDB" id="9810775at2"/>